<dbReference type="Gene3D" id="3.70.10.10">
    <property type="match status" value="1"/>
</dbReference>
<keyword evidence="2" id="KW-1185">Reference proteome</keyword>
<reference evidence="1" key="1">
    <citation type="submission" date="2021-06" db="EMBL/GenBank/DDBJ databases">
        <title>Parelaphostrongylus tenuis whole genome reference sequence.</title>
        <authorList>
            <person name="Garwood T.J."/>
            <person name="Larsen P.A."/>
            <person name="Fountain-Jones N.M."/>
            <person name="Garbe J.R."/>
            <person name="Macchietto M.G."/>
            <person name="Kania S.A."/>
            <person name="Gerhold R.W."/>
            <person name="Richards J.E."/>
            <person name="Wolf T.M."/>
        </authorList>
    </citation>
    <scope>NUCLEOTIDE SEQUENCE</scope>
    <source>
        <strain evidence="1">MNPRO001-30</strain>
        <tissue evidence="1">Meninges</tissue>
    </source>
</reference>
<dbReference type="AlphaFoldDB" id="A0AAD5N370"/>
<dbReference type="Proteomes" id="UP001196413">
    <property type="component" value="Unassembled WGS sequence"/>
</dbReference>
<comment type="caution">
    <text evidence="1">The sequence shown here is derived from an EMBL/GenBank/DDBJ whole genome shotgun (WGS) entry which is preliminary data.</text>
</comment>
<proteinExistence type="predicted"/>
<protein>
    <submittedName>
        <fullName evidence="1">Uncharacterized protein</fullName>
    </submittedName>
</protein>
<evidence type="ECO:0000313" key="1">
    <source>
        <dbReference type="EMBL" id="KAJ1358939.1"/>
    </source>
</evidence>
<dbReference type="EMBL" id="JAHQIW010003517">
    <property type="protein sequence ID" value="KAJ1358939.1"/>
    <property type="molecule type" value="Genomic_DNA"/>
</dbReference>
<gene>
    <name evidence="1" type="ORF">KIN20_017511</name>
</gene>
<name>A0AAD5N370_PARTN</name>
<accession>A0AAD5N370</accession>
<organism evidence="1 2">
    <name type="scientific">Parelaphostrongylus tenuis</name>
    <name type="common">Meningeal worm</name>
    <dbReference type="NCBI Taxonomy" id="148309"/>
    <lineage>
        <taxon>Eukaryota</taxon>
        <taxon>Metazoa</taxon>
        <taxon>Ecdysozoa</taxon>
        <taxon>Nematoda</taxon>
        <taxon>Chromadorea</taxon>
        <taxon>Rhabditida</taxon>
        <taxon>Rhabditina</taxon>
        <taxon>Rhabditomorpha</taxon>
        <taxon>Strongyloidea</taxon>
        <taxon>Metastrongylidae</taxon>
        <taxon>Parelaphostrongylus</taxon>
    </lineage>
</organism>
<evidence type="ECO:0000313" key="2">
    <source>
        <dbReference type="Proteomes" id="UP001196413"/>
    </source>
</evidence>
<sequence length="114" mass="13194">MPISRLFRVIRNNLSDWNMQNPQTSVPISFIKNMYAVFAVANKLSLQGDSCGVLSVEFMVEPVEHKQIFVELYVSIYLFQTQVYCKTKSVEIPSLDLRKSVMNCSHHLPFHQIE</sequence>